<feature type="region of interest" description="Disordered" evidence="1">
    <location>
        <begin position="65"/>
        <end position="140"/>
    </location>
</feature>
<keyword evidence="3" id="KW-1185">Reference proteome</keyword>
<proteinExistence type="predicted"/>
<feature type="non-terminal residue" evidence="2">
    <location>
        <position position="140"/>
    </location>
</feature>
<evidence type="ECO:0000313" key="3">
    <source>
        <dbReference type="Proteomes" id="UP001445076"/>
    </source>
</evidence>
<evidence type="ECO:0000313" key="2">
    <source>
        <dbReference type="EMBL" id="KAK8743323.1"/>
    </source>
</evidence>
<feature type="compositionally biased region" description="Basic and acidic residues" evidence="1">
    <location>
        <begin position="90"/>
        <end position="113"/>
    </location>
</feature>
<dbReference type="Proteomes" id="UP001445076">
    <property type="component" value="Unassembled WGS sequence"/>
</dbReference>
<name>A0AAW0XFL0_CHEQU</name>
<comment type="caution">
    <text evidence="2">The sequence shown here is derived from an EMBL/GenBank/DDBJ whole genome shotgun (WGS) entry which is preliminary data.</text>
</comment>
<dbReference type="AlphaFoldDB" id="A0AAW0XFL0"/>
<protein>
    <submittedName>
        <fullName evidence="2">Uncharacterized protein</fullName>
    </submittedName>
</protein>
<evidence type="ECO:0000256" key="1">
    <source>
        <dbReference type="SAM" id="MobiDB-lite"/>
    </source>
</evidence>
<feature type="compositionally biased region" description="Basic and acidic residues" evidence="1">
    <location>
        <begin position="65"/>
        <end position="79"/>
    </location>
</feature>
<organism evidence="2 3">
    <name type="scientific">Cherax quadricarinatus</name>
    <name type="common">Australian red claw crayfish</name>
    <dbReference type="NCBI Taxonomy" id="27406"/>
    <lineage>
        <taxon>Eukaryota</taxon>
        <taxon>Metazoa</taxon>
        <taxon>Ecdysozoa</taxon>
        <taxon>Arthropoda</taxon>
        <taxon>Crustacea</taxon>
        <taxon>Multicrustacea</taxon>
        <taxon>Malacostraca</taxon>
        <taxon>Eumalacostraca</taxon>
        <taxon>Eucarida</taxon>
        <taxon>Decapoda</taxon>
        <taxon>Pleocyemata</taxon>
        <taxon>Astacidea</taxon>
        <taxon>Parastacoidea</taxon>
        <taxon>Parastacidae</taxon>
        <taxon>Cherax</taxon>
    </lineage>
</organism>
<reference evidence="2 3" key="1">
    <citation type="journal article" date="2024" name="BMC Genomics">
        <title>Genome assembly of redclaw crayfish (Cherax quadricarinatus) provides insights into its immune adaptation and hypoxia tolerance.</title>
        <authorList>
            <person name="Liu Z."/>
            <person name="Zheng J."/>
            <person name="Li H."/>
            <person name="Fang K."/>
            <person name="Wang S."/>
            <person name="He J."/>
            <person name="Zhou D."/>
            <person name="Weng S."/>
            <person name="Chi M."/>
            <person name="Gu Z."/>
            <person name="He J."/>
            <person name="Li F."/>
            <person name="Wang M."/>
        </authorList>
    </citation>
    <scope>NUCLEOTIDE SEQUENCE [LARGE SCALE GENOMIC DNA]</scope>
    <source>
        <strain evidence="2">ZL_2023a</strain>
    </source>
</reference>
<dbReference type="EMBL" id="JARKIK010000025">
    <property type="protein sequence ID" value="KAK8743323.1"/>
    <property type="molecule type" value="Genomic_DNA"/>
</dbReference>
<accession>A0AAW0XFL0</accession>
<gene>
    <name evidence="2" type="ORF">OTU49_001376</name>
</gene>
<sequence>MGKNKRSKGYYIQSAKRQKKHENFLGPDMAGFMCTCNEHERDCVREAYNVLNEFADQIYGKEDFTEKKQEEDGNLKNIEDSEVDCTTDQKTNDTQEKLANENRKETGKHENDLKTQGPSDNNASDSDDDALDVEAAVKVC</sequence>